<dbReference type="SUPFAM" id="SSF52540">
    <property type="entry name" value="P-loop containing nucleoside triphosphate hydrolases"/>
    <property type="match status" value="1"/>
</dbReference>
<dbReference type="Pfam" id="PF00005">
    <property type="entry name" value="ABC_tran"/>
    <property type="match status" value="1"/>
</dbReference>
<dbReference type="EMBL" id="CP038231">
    <property type="protein sequence ID" value="QDH13087.1"/>
    <property type="molecule type" value="Genomic_DNA"/>
</dbReference>
<dbReference type="PANTHER" id="PTHR24220">
    <property type="entry name" value="IMPORT ATP-BINDING PROTEIN"/>
    <property type="match status" value="1"/>
</dbReference>
<dbReference type="KEGG" id="swf:E3E12_01475"/>
<sequence>MRLALPPLMQHGHSPGAQPLPVTLRLTGGLFPVSPALLPGGIQMLDLSLYPGQFNWIEGISGAGKTVLLETLALMRQVAPGCTLLLPEGPAAYQGVMGAEKILAPLRRHTGYVAECPPTHQASGHSTVQVMREAIRRSCRPEDRQGLAQQAEGARMGLEFAGLLASAEKPAALLSWGERMRLAAACALAGRPSLFLVDAALWDVAPWFTERMLDQLQRHGAKGATIVLAARPEQAAQLVQEGDRVVNLPHMEGHTMEEAWQPREGGRSDIPPELRPTTVPPPPQPPAGGPRSEPRLYGH</sequence>
<evidence type="ECO:0000313" key="4">
    <source>
        <dbReference type="Proteomes" id="UP000318709"/>
    </source>
</evidence>
<dbReference type="GO" id="GO:0022857">
    <property type="term" value="F:transmembrane transporter activity"/>
    <property type="evidence" value="ECO:0007669"/>
    <property type="project" value="TreeGrafter"/>
</dbReference>
<feature type="compositionally biased region" description="Basic and acidic residues" evidence="1">
    <location>
        <begin position="255"/>
        <end position="272"/>
    </location>
</feature>
<accession>A0A4Y6U9G0</accession>
<dbReference type="Gene3D" id="3.40.50.300">
    <property type="entry name" value="P-loop containing nucleotide triphosphate hydrolases"/>
    <property type="match status" value="1"/>
</dbReference>
<keyword evidence="3" id="KW-0547">Nucleotide-binding</keyword>
<dbReference type="InterPro" id="IPR015854">
    <property type="entry name" value="ABC_transpr_LolD-like"/>
</dbReference>
<evidence type="ECO:0000313" key="3">
    <source>
        <dbReference type="EMBL" id="QDH13087.1"/>
    </source>
</evidence>
<feature type="domain" description="ABC transporter" evidence="2">
    <location>
        <begin position="24"/>
        <end position="275"/>
    </location>
</feature>
<dbReference type="AlphaFoldDB" id="A0A4Y6U9G0"/>
<evidence type="ECO:0000256" key="1">
    <source>
        <dbReference type="SAM" id="MobiDB-lite"/>
    </source>
</evidence>
<keyword evidence="3" id="KW-0067">ATP-binding</keyword>
<keyword evidence="4" id="KW-1185">Reference proteome</keyword>
<feature type="region of interest" description="Disordered" evidence="1">
    <location>
        <begin position="255"/>
        <end position="299"/>
    </location>
</feature>
<dbReference type="Proteomes" id="UP000318709">
    <property type="component" value="Chromosome"/>
</dbReference>
<dbReference type="OrthoDB" id="9806149at2"/>
<evidence type="ECO:0000259" key="2">
    <source>
        <dbReference type="PROSITE" id="PS50893"/>
    </source>
</evidence>
<proteinExistence type="predicted"/>
<dbReference type="GO" id="GO:0005524">
    <property type="term" value="F:ATP binding"/>
    <property type="evidence" value="ECO:0007669"/>
    <property type="project" value="UniProtKB-KW"/>
</dbReference>
<reference evidence="3 4" key="1">
    <citation type="submission" date="2019-03" db="EMBL/GenBank/DDBJ databases">
        <title>The complete genome sequence of Swingsia_sp. F3b2 LMG30590(T).</title>
        <authorList>
            <person name="Chua K.-O."/>
            <person name="Chan K.-G."/>
            <person name="See-Too W.-S."/>
        </authorList>
    </citation>
    <scope>NUCLEOTIDE SEQUENCE [LARGE SCALE GENOMIC DNA]</scope>
    <source>
        <strain evidence="3 4">F3b2</strain>
    </source>
</reference>
<organism evidence="3 4">
    <name type="scientific">Formicincola oecophyllae</name>
    <dbReference type="NCBI Taxonomy" id="2558361"/>
    <lineage>
        <taxon>Bacteria</taxon>
        <taxon>Pseudomonadati</taxon>
        <taxon>Pseudomonadota</taxon>
        <taxon>Alphaproteobacteria</taxon>
        <taxon>Acetobacterales</taxon>
        <taxon>Acetobacteraceae</taxon>
        <taxon>Formicincola</taxon>
    </lineage>
</organism>
<gene>
    <name evidence="3" type="ORF">E3E12_01475</name>
</gene>
<dbReference type="GO" id="GO:0005886">
    <property type="term" value="C:plasma membrane"/>
    <property type="evidence" value="ECO:0007669"/>
    <property type="project" value="TreeGrafter"/>
</dbReference>
<name>A0A4Y6U9G0_9PROT</name>
<dbReference type="CDD" id="cd00267">
    <property type="entry name" value="ABC_ATPase"/>
    <property type="match status" value="1"/>
</dbReference>
<dbReference type="GO" id="GO:0016887">
    <property type="term" value="F:ATP hydrolysis activity"/>
    <property type="evidence" value="ECO:0007669"/>
    <property type="project" value="InterPro"/>
</dbReference>
<dbReference type="InterPro" id="IPR003439">
    <property type="entry name" value="ABC_transporter-like_ATP-bd"/>
</dbReference>
<protein>
    <submittedName>
        <fullName evidence="3">ATP-binding cassette domain-containing protein</fullName>
    </submittedName>
</protein>
<feature type="compositionally biased region" description="Pro residues" evidence="1">
    <location>
        <begin position="278"/>
        <end position="288"/>
    </location>
</feature>
<dbReference type="PROSITE" id="PS50893">
    <property type="entry name" value="ABC_TRANSPORTER_2"/>
    <property type="match status" value="1"/>
</dbReference>
<dbReference type="InterPro" id="IPR027417">
    <property type="entry name" value="P-loop_NTPase"/>
</dbReference>